<evidence type="ECO:0000256" key="1">
    <source>
        <dbReference type="SAM" id="MobiDB-lite"/>
    </source>
</evidence>
<protein>
    <submittedName>
        <fullName evidence="2">Uncharacterized protein</fullName>
    </submittedName>
</protein>
<proteinExistence type="predicted"/>
<organism evidence="2 3">
    <name type="scientific">Mycena maculata</name>
    <dbReference type="NCBI Taxonomy" id="230809"/>
    <lineage>
        <taxon>Eukaryota</taxon>
        <taxon>Fungi</taxon>
        <taxon>Dikarya</taxon>
        <taxon>Basidiomycota</taxon>
        <taxon>Agaricomycotina</taxon>
        <taxon>Agaricomycetes</taxon>
        <taxon>Agaricomycetidae</taxon>
        <taxon>Agaricales</taxon>
        <taxon>Marasmiineae</taxon>
        <taxon>Mycenaceae</taxon>
        <taxon>Mycena</taxon>
    </lineage>
</organism>
<sequence>MVGSAKAPIWRHFHELSGTNSKHKRACCRACVKNTLRHPPAEWNEAQPPPTGLSQDEKKARFDRACQHVGTIGGVASSMAAHNILGYPGHPACPHASEEATDDAKESKGKARTKNNAVDPTPTTGTRSRDGVNDPVNIAASEPSRPAKKQRNGAFYIISAKDSQYETAEAAAVRKQACRAIVSSGVPFAVFEDVEMQKLFDMVRSGTSDILPSGNITSRFSMDEKLACHRMAGRARNKTQSTAFAAMLISKRIRSN</sequence>
<dbReference type="EMBL" id="JARJLG010000375">
    <property type="protein sequence ID" value="KAJ7714247.1"/>
    <property type="molecule type" value="Genomic_DNA"/>
</dbReference>
<dbReference type="Proteomes" id="UP001215280">
    <property type="component" value="Unassembled WGS sequence"/>
</dbReference>
<name>A0AAD7MFC2_9AGAR</name>
<reference evidence="2" key="1">
    <citation type="submission" date="2023-03" db="EMBL/GenBank/DDBJ databases">
        <title>Massive genome expansion in bonnet fungi (Mycena s.s.) driven by repeated elements and novel gene families across ecological guilds.</title>
        <authorList>
            <consortium name="Lawrence Berkeley National Laboratory"/>
            <person name="Harder C.B."/>
            <person name="Miyauchi S."/>
            <person name="Viragh M."/>
            <person name="Kuo A."/>
            <person name="Thoen E."/>
            <person name="Andreopoulos B."/>
            <person name="Lu D."/>
            <person name="Skrede I."/>
            <person name="Drula E."/>
            <person name="Henrissat B."/>
            <person name="Morin E."/>
            <person name="Kohler A."/>
            <person name="Barry K."/>
            <person name="LaButti K."/>
            <person name="Morin E."/>
            <person name="Salamov A."/>
            <person name="Lipzen A."/>
            <person name="Mereny Z."/>
            <person name="Hegedus B."/>
            <person name="Baldrian P."/>
            <person name="Stursova M."/>
            <person name="Weitz H."/>
            <person name="Taylor A."/>
            <person name="Grigoriev I.V."/>
            <person name="Nagy L.G."/>
            <person name="Martin F."/>
            <person name="Kauserud H."/>
        </authorList>
    </citation>
    <scope>NUCLEOTIDE SEQUENCE</scope>
    <source>
        <strain evidence="2">CBHHK188m</strain>
    </source>
</reference>
<evidence type="ECO:0000313" key="2">
    <source>
        <dbReference type="EMBL" id="KAJ7714247.1"/>
    </source>
</evidence>
<accession>A0AAD7MFC2</accession>
<feature type="compositionally biased region" description="Basic and acidic residues" evidence="1">
    <location>
        <begin position="96"/>
        <end position="109"/>
    </location>
</feature>
<keyword evidence="3" id="KW-1185">Reference proteome</keyword>
<dbReference type="AlphaFoldDB" id="A0AAD7MFC2"/>
<gene>
    <name evidence="2" type="ORF">DFH07DRAFT_381388</name>
</gene>
<comment type="caution">
    <text evidence="2">The sequence shown here is derived from an EMBL/GenBank/DDBJ whole genome shotgun (WGS) entry which is preliminary data.</text>
</comment>
<evidence type="ECO:0000313" key="3">
    <source>
        <dbReference type="Proteomes" id="UP001215280"/>
    </source>
</evidence>
<feature type="region of interest" description="Disordered" evidence="1">
    <location>
        <begin position="91"/>
        <end position="149"/>
    </location>
</feature>
<feature type="compositionally biased region" description="Polar residues" evidence="1">
    <location>
        <begin position="114"/>
        <end position="126"/>
    </location>
</feature>